<dbReference type="RefSeq" id="WP_073018992.1">
    <property type="nucleotide sequence ID" value="NZ_FQXU01000006.1"/>
</dbReference>
<gene>
    <name evidence="2" type="ORF">SAMN02745941_01945</name>
</gene>
<proteinExistence type="predicted"/>
<feature type="domain" description="DUF1659" evidence="1">
    <location>
        <begin position="3"/>
        <end position="72"/>
    </location>
</feature>
<dbReference type="Pfam" id="PF07872">
    <property type="entry name" value="DUF1659"/>
    <property type="match status" value="1"/>
</dbReference>
<evidence type="ECO:0000313" key="3">
    <source>
        <dbReference type="Proteomes" id="UP000184241"/>
    </source>
</evidence>
<evidence type="ECO:0000259" key="1">
    <source>
        <dbReference type="Pfam" id="PF07872"/>
    </source>
</evidence>
<name>A0A1M5YFM3_9CLOT</name>
<evidence type="ECO:0000313" key="2">
    <source>
        <dbReference type="EMBL" id="SHI10648.1"/>
    </source>
</evidence>
<sequence>MTESILTRISLEVEYKAGLDKEGKDVFKKQSFIGIKEDASDEALCIIGNSIGDILDTQIYRVSKGLKYELINL</sequence>
<dbReference type="Proteomes" id="UP000184241">
    <property type="component" value="Unassembled WGS sequence"/>
</dbReference>
<protein>
    <recommendedName>
        <fullName evidence="1">DUF1659 domain-containing protein</fullName>
    </recommendedName>
</protein>
<organism evidence="2 3">
    <name type="scientific">Clostridium intestinale DSM 6191</name>
    <dbReference type="NCBI Taxonomy" id="1121320"/>
    <lineage>
        <taxon>Bacteria</taxon>
        <taxon>Bacillati</taxon>
        <taxon>Bacillota</taxon>
        <taxon>Clostridia</taxon>
        <taxon>Eubacteriales</taxon>
        <taxon>Clostridiaceae</taxon>
        <taxon>Clostridium</taxon>
    </lineage>
</organism>
<accession>A0A1M5YFM3</accession>
<dbReference type="AlphaFoldDB" id="A0A1M5YFM3"/>
<reference evidence="2 3" key="1">
    <citation type="submission" date="2016-11" db="EMBL/GenBank/DDBJ databases">
        <authorList>
            <person name="Jaros S."/>
            <person name="Januszkiewicz K."/>
            <person name="Wedrychowicz H."/>
        </authorList>
    </citation>
    <scope>NUCLEOTIDE SEQUENCE [LARGE SCALE GENOMIC DNA]</scope>
    <source>
        <strain evidence="2 3">DSM 6191</strain>
    </source>
</reference>
<dbReference type="InterPro" id="IPR012454">
    <property type="entry name" value="DUF1659"/>
</dbReference>
<dbReference type="EMBL" id="FQXU01000006">
    <property type="protein sequence ID" value="SHI10648.1"/>
    <property type="molecule type" value="Genomic_DNA"/>
</dbReference>